<dbReference type="GeneID" id="20213637"/>
<reference evidence="6" key="1">
    <citation type="submission" date="2012-12" db="EMBL/GenBank/DDBJ databases">
        <authorList>
            <person name="Hellsten U."/>
            <person name="Grimwood J."/>
            <person name="Chapman J.A."/>
            <person name="Shapiro H."/>
            <person name="Aerts A."/>
            <person name="Otillar R.P."/>
            <person name="Terry A.Y."/>
            <person name="Boore J.L."/>
            <person name="Simakov O."/>
            <person name="Marletaz F."/>
            <person name="Cho S.-J."/>
            <person name="Edsinger-Gonzales E."/>
            <person name="Havlak P."/>
            <person name="Kuo D.-H."/>
            <person name="Larsson T."/>
            <person name="Lv J."/>
            <person name="Arendt D."/>
            <person name="Savage R."/>
            <person name="Osoegawa K."/>
            <person name="de Jong P."/>
            <person name="Lindberg D.R."/>
            <person name="Seaver E.C."/>
            <person name="Weisblat D.A."/>
            <person name="Putnam N.H."/>
            <person name="Grigoriev I.V."/>
            <person name="Rokhsar D.S."/>
        </authorList>
    </citation>
    <scope>NUCLEOTIDE SEQUENCE</scope>
</reference>
<evidence type="ECO:0000313" key="6">
    <source>
        <dbReference type="Proteomes" id="UP000015101"/>
    </source>
</evidence>
<dbReference type="InterPro" id="IPR033113">
    <property type="entry name" value="PLA2_histidine"/>
</dbReference>
<proteinExistence type="predicted"/>
<comment type="subcellular location">
    <subcellularLocation>
        <location evidence="1">Secreted</location>
    </subcellularLocation>
</comment>
<dbReference type="EnsemblMetazoa" id="HelroT64375">
    <property type="protein sequence ID" value="HelroP64375"/>
    <property type="gene ID" value="HelroG64375"/>
</dbReference>
<dbReference type="InterPro" id="IPR036444">
    <property type="entry name" value="PLipase_A2_dom_sf"/>
</dbReference>
<dbReference type="Pfam" id="PF05826">
    <property type="entry name" value="Phospholip_A2_2"/>
    <property type="match status" value="1"/>
</dbReference>
<dbReference type="HOGENOM" id="CLU_118255_1_0_1"/>
<dbReference type="CTD" id="20213637"/>
<sequence>MLSAGIGAQRWAIPYGTTWCGPGNISRASNVAEGYFKKIDRCCMIHDHCNDTIASLSMKYSYFNFRPWTISDCECDEEFRLCLQNSYTPEQKISKMMATRIGELFFNNLNNVCFRPQYNKVCASWNDAHDCTSYKMKTYIKIYDLALYE</sequence>
<dbReference type="FunCoup" id="T1FXT9">
    <property type="interactions" value="48"/>
</dbReference>
<dbReference type="GO" id="GO:0006644">
    <property type="term" value="P:phospholipid metabolic process"/>
    <property type="evidence" value="ECO:0007669"/>
    <property type="project" value="InterPro"/>
</dbReference>
<accession>T1FXT9</accession>
<name>T1FXT9_HELRO</name>
<dbReference type="RefSeq" id="XP_009015554.1">
    <property type="nucleotide sequence ID" value="XM_009017306.1"/>
</dbReference>
<gene>
    <name evidence="5" type="primary">20213637</name>
    <name evidence="4" type="ORF">HELRODRAFT_64375</name>
</gene>
<evidence type="ECO:0000313" key="4">
    <source>
        <dbReference type="EMBL" id="ESO06186.1"/>
    </source>
</evidence>
<dbReference type="Gene3D" id="1.20.90.10">
    <property type="entry name" value="Phospholipase A2 domain"/>
    <property type="match status" value="1"/>
</dbReference>
<dbReference type="GO" id="GO:0005576">
    <property type="term" value="C:extracellular region"/>
    <property type="evidence" value="ECO:0007669"/>
    <property type="project" value="UniProtKB-SubCell"/>
</dbReference>
<dbReference type="InterPro" id="IPR016090">
    <property type="entry name" value="PLA2-like_dom"/>
</dbReference>
<dbReference type="InParanoid" id="T1FXT9"/>
<dbReference type="SUPFAM" id="SSF48619">
    <property type="entry name" value="Phospholipase A2, PLA2"/>
    <property type="match status" value="1"/>
</dbReference>
<dbReference type="OMA" id="MNCFEFS"/>
<keyword evidence="2" id="KW-0964">Secreted</keyword>
<dbReference type="GO" id="GO:0004623">
    <property type="term" value="F:phospholipase A2 activity"/>
    <property type="evidence" value="ECO:0007669"/>
    <property type="project" value="InterPro"/>
</dbReference>
<dbReference type="KEGG" id="hro:HELRODRAFT_64375"/>
<dbReference type="eggNOG" id="ENOG502QTYI">
    <property type="taxonomic scope" value="Eukaryota"/>
</dbReference>
<feature type="domain" description="Phospholipase A2-like central" evidence="3">
    <location>
        <begin position="1"/>
        <end position="132"/>
    </location>
</feature>
<dbReference type="EMBL" id="KB096324">
    <property type="protein sequence ID" value="ESO06186.1"/>
    <property type="molecule type" value="Genomic_DNA"/>
</dbReference>
<evidence type="ECO:0000259" key="3">
    <source>
        <dbReference type="SMART" id="SM00085"/>
    </source>
</evidence>
<dbReference type="SMART" id="SM00085">
    <property type="entry name" value="PA2c"/>
    <property type="match status" value="1"/>
</dbReference>
<keyword evidence="6" id="KW-1185">Reference proteome</keyword>
<dbReference type="EMBL" id="AMQM01000578">
    <property type="status" value="NOT_ANNOTATED_CDS"/>
    <property type="molecule type" value="Genomic_DNA"/>
</dbReference>
<evidence type="ECO:0000256" key="1">
    <source>
        <dbReference type="ARBA" id="ARBA00004613"/>
    </source>
</evidence>
<organism evidence="5 6">
    <name type="scientific">Helobdella robusta</name>
    <name type="common">Californian leech</name>
    <dbReference type="NCBI Taxonomy" id="6412"/>
    <lineage>
        <taxon>Eukaryota</taxon>
        <taxon>Metazoa</taxon>
        <taxon>Spiralia</taxon>
        <taxon>Lophotrochozoa</taxon>
        <taxon>Annelida</taxon>
        <taxon>Clitellata</taxon>
        <taxon>Hirudinea</taxon>
        <taxon>Rhynchobdellida</taxon>
        <taxon>Glossiphoniidae</taxon>
        <taxon>Helobdella</taxon>
    </lineage>
</organism>
<dbReference type="PROSITE" id="PS00118">
    <property type="entry name" value="PA2_HIS"/>
    <property type="match status" value="1"/>
</dbReference>
<evidence type="ECO:0000256" key="2">
    <source>
        <dbReference type="ARBA" id="ARBA00022525"/>
    </source>
</evidence>
<dbReference type="GO" id="GO:0050482">
    <property type="term" value="P:arachidonate secretion"/>
    <property type="evidence" value="ECO:0007669"/>
    <property type="project" value="InterPro"/>
</dbReference>
<reference evidence="4 6" key="2">
    <citation type="journal article" date="2013" name="Nature">
        <title>Insights into bilaterian evolution from three spiralian genomes.</title>
        <authorList>
            <person name="Simakov O."/>
            <person name="Marletaz F."/>
            <person name="Cho S.J."/>
            <person name="Edsinger-Gonzales E."/>
            <person name="Havlak P."/>
            <person name="Hellsten U."/>
            <person name="Kuo D.H."/>
            <person name="Larsson T."/>
            <person name="Lv J."/>
            <person name="Arendt D."/>
            <person name="Savage R."/>
            <person name="Osoegawa K."/>
            <person name="de Jong P."/>
            <person name="Grimwood J."/>
            <person name="Chapman J.A."/>
            <person name="Shapiro H."/>
            <person name="Aerts A."/>
            <person name="Otillar R.P."/>
            <person name="Terry A.Y."/>
            <person name="Boore J.L."/>
            <person name="Grigoriev I.V."/>
            <person name="Lindberg D.R."/>
            <person name="Seaver E.C."/>
            <person name="Weisblat D.A."/>
            <person name="Putnam N.H."/>
            <person name="Rokhsar D.S."/>
        </authorList>
    </citation>
    <scope>NUCLEOTIDE SEQUENCE</scope>
</reference>
<dbReference type="STRING" id="6412.T1FXT9"/>
<reference evidence="5" key="3">
    <citation type="submission" date="2015-06" db="UniProtKB">
        <authorList>
            <consortium name="EnsemblMetazoa"/>
        </authorList>
    </citation>
    <scope>IDENTIFICATION</scope>
</reference>
<dbReference type="PANTHER" id="PTHR12253">
    <property type="entry name" value="RH14732P"/>
    <property type="match status" value="1"/>
</dbReference>
<dbReference type="Proteomes" id="UP000015101">
    <property type="component" value="Unassembled WGS sequence"/>
</dbReference>
<dbReference type="OrthoDB" id="6075074at2759"/>
<dbReference type="AlphaFoldDB" id="T1FXT9"/>
<protein>
    <recommendedName>
        <fullName evidence="3">Phospholipase A2-like central domain-containing protein</fullName>
    </recommendedName>
</protein>
<evidence type="ECO:0000313" key="5">
    <source>
        <dbReference type="EnsemblMetazoa" id="HelroP64375"/>
    </source>
</evidence>